<dbReference type="AlphaFoldDB" id="C4LE90"/>
<dbReference type="InterPro" id="IPR010354">
    <property type="entry name" value="Oleate_hydratase"/>
</dbReference>
<dbReference type="STRING" id="595494.Tola_1294"/>
<evidence type="ECO:0000313" key="2">
    <source>
        <dbReference type="Proteomes" id="UP000009073"/>
    </source>
</evidence>
<dbReference type="KEGG" id="tau:Tola_1294"/>
<reference evidence="2" key="1">
    <citation type="submission" date="2009-05" db="EMBL/GenBank/DDBJ databases">
        <title>Complete sequence of Tolumonas auensis DSM 9187.</title>
        <authorList>
            <consortium name="US DOE Joint Genome Institute"/>
            <person name="Lucas S."/>
            <person name="Copeland A."/>
            <person name="Lapidus A."/>
            <person name="Glavina del Rio T."/>
            <person name="Tice H."/>
            <person name="Bruce D."/>
            <person name="Goodwin L."/>
            <person name="Pitluck S."/>
            <person name="Chertkov O."/>
            <person name="Brettin T."/>
            <person name="Detter J.C."/>
            <person name="Han C."/>
            <person name="Larimer F."/>
            <person name="Land M."/>
            <person name="Hauser L."/>
            <person name="Kyrpides N."/>
            <person name="Mikhailova N."/>
            <person name="Spring S."/>
            <person name="Beller H."/>
        </authorList>
    </citation>
    <scope>NUCLEOTIDE SEQUENCE [LARGE SCALE GENOMIC DNA]</scope>
    <source>
        <strain evidence="2">DSM 9187 / TA4</strain>
    </source>
</reference>
<dbReference type="OrthoDB" id="4540221at2"/>
<dbReference type="InterPro" id="IPR036188">
    <property type="entry name" value="FAD/NAD-bd_sf"/>
</dbReference>
<dbReference type="PANTHER" id="PTHR37417:SF3">
    <property type="entry name" value="MYOSIN-CROSSREACTIVE PROTEIN"/>
    <property type="match status" value="1"/>
</dbReference>
<dbReference type="RefSeq" id="WP_012729510.1">
    <property type="nucleotide sequence ID" value="NC_012691.1"/>
</dbReference>
<dbReference type="HOGENOM" id="CLU_024043_2_0_6"/>
<keyword evidence="2" id="KW-1185">Reference proteome</keyword>
<proteinExistence type="predicted"/>
<evidence type="ECO:0000313" key="1">
    <source>
        <dbReference type="EMBL" id="ACQ92911.1"/>
    </source>
</evidence>
<name>C4LE90_TOLAT</name>
<dbReference type="GO" id="GO:0071949">
    <property type="term" value="F:FAD binding"/>
    <property type="evidence" value="ECO:0007669"/>
    <property type="project" value="InterPro"/>
</dbReference>
<accession>C4LE90</accession>
<dbReference type="Gene3D" id="3.50.50.60">
    <property type="entry name" value="FAD/NAD(P)-binding domain"/>
    <property type="match status" value="3"/>
</dbReference>
<dbReference type="GO" id="GO:0006631">
    <property type="term" value="P:fatty acid metabolic process"/>
    <property type="evidence" value="ECO:0007669"/>
    <property type="project" value="InterPro"/>
</dbReference>
<sequence length="530" mass="59617">MKINQDSSSKIYLVGSGIASLASAVYLIRDAGIRGENISILEQDATAGGALDGKGDPEHGFIARGGRMHERHFVCYWDLLSGIPSATDPAKSVTEESFEFSKRFTSRSQSRLIKEAKILDVSSYGLRLQDKFDIIRLTVTPEKLLGNKAIQDWFSHKFFETNFWKIWESMFAFQKWSSLAEMRRYFLRFMHLFPQLHELGGIYRTVYNQYDSVIVPLQNWLKERGVKFNFGTQVTDIDFNISDSAKTATAIHCTEKGIQKIILLSEEDYVFITNGSIAESTDTGSMTQPAIQKTKGTSGAWTLWECITSKDPAFGHPGVFSNQIDRQKWVSFTVTLHDPTFLRHLSATYGYIPGVSGLMTITDSNWLLSIVVAAQPHFANQPANVDIFWGYGLYQDRIGNFVQKRMQDCNGEEILTELFSHLEITGKMKPVLDAGKVNCRPTIMPFIDSEFMPRTQGDRPDVIPAGATNFAFLGEFSEVSNDCVFTVEYSVRTAQTAVYTHFETGKHILPVYIGGHKVRSLINAVIAMSR</sequence>
<dbReference type="GO" id="GO:0050151">
    <property type="term" value="F:oleate hydratase activity"/>
    <property type="evidence" value="ECO:0007669"/>
    <property type="project" value="InterPro"/>
</dbReference>
<dbReference type="PANTHER" id="PTHR37417">
    <property type="entry name" value="67 KDA MYOSIN-CROSS-REACTIVE ANTIGEN FAMILY PROTEIN (AFU_ORTHOLOGUE AFUA_5G09970)"/>
    <property type="match status" value="1"/>
</dbReference>
<protein>
    <submittedName>
        <fullName evidence="1">67 kDa myosin-cross-reactive antigen family protein</fullName>
    </submittedName>
</protein>
<dbReference type="Proteomes" id="UP000009073">
    <property type="component" value="Chromosome"/>
</dbReference>
<dbReference type="EMBL" id="CP001616">
    <property type="protein sequence ID" value="ACQ92911.1"/>
    <property type="molecule type" value="Genomic_DNA"/>
</dbReference>
<dbReference type="eggNOG" id="COG4716">
    <property type="taxonomic scope" value="Bacteria"/>
</dbReference>
<dbReference type="SUPFAM" id="SSF51905">
    <property type="entry name" value="FAD/NAD(P)-binding domain"/>
    <property type="match status" value="1"/>
</dbReference>
<organism evidence="1 2">
    <name type="scientific">Tolumonas auensis (strain DSM 9187 / NBRC 110442 / TA 4)</name>
    <dbReference type="NCBI Taxonomy" id="595494"/>
    <lineage>
        <taxon>Bacteria</taxon>
        <taxon>Pseudomonadati</taxon>
        <taxon>Pseudomonadota</taxon>
        <taxon>Gammaproteobacteria</taxon>
        <taxon>Aeromonadales</taxon>
        <taxon>Aeromonadaceae</taxon>
        <taxon>Tolumonas</taxon>
    </lineage>
</organism>
<gene>
    <name evidence="1" type="ordered locus">Tola_1294</name>
</gene>
<reference evidence="1 2" key="2">
    <citation type="journal article" date="2011" name="Stand. Genomic Sci.">
        <title>Complete genome sequence of Tolumonas auensis type strain (TA 4).</title>
        <authorList>
            <person name="Chertkov O."/>
            <person name="Copeland A."/>
            <person name="Lucas S."/>
            <person name="Lapidus A."/>
            <person name="Berry K.W."/>
            <person name="Detter J.C."/>
            <person name="Del Rio T.G."/>
            <person name="Hammon N."/>
            <person name="Dalin E."/>
            <person name="Tice H."/>
            <person name="Pitluck S."/>
            <person name="Richardson P."/>
            <person name="Bruce D."/>
            <person name="Goodwin L."/>
            <person name="Han C."/>
            <person name="Tapia R."/>
            <person name="Saunders E."/>
            <person name="Schmutz J."/>
            <person name="Brettin T."/>
            <person name="Larimer F."/>
            <person name="Land M."/>
            <person name="Hauser L."/>
            <person name="Spring S."/>
            <person name="Rohde M."/>
            <person name="Kyrpides N.C."/>
            <person name="Ivanova N."/>
            <person name="Goker M."/>
            <person name="Beller H.R."/>
            <person name="Klenk H.P."/>
            <person name="Woyke T."/>
        </authorList>
    </citation>
    <scope>NUCLEOTIDE SEQUENCE [LARGE SCALE GENOMIC DNA]</scope>
    <source>
        <strain evidence="2">DSM 9187 / TA4</strain>
    </source>
</reference>
<dbReference type="Pfam" id="PF06100">
    <property type="entry name" value="MCRA"/>
    <property type="match status" value="1"/>
</dbReference>
<dbReference type="NCBIfam" id="NF010584">
    <property type="entry name" value="PRK13977.1"/>
    <property type="match status" value="1"/>
</dbReference>